<keyword evidence="2" id="KW-1185">Reference proteome</keyword>
<protein>
    <submittedName>
        <fullName evidence="1">Uncharacterized protein</fullName>
    </submittedName>
</protein>
<sequence>MFSALSSFWRQVRPIVSAAGNSARDFGANVGVRAEGVIHKFPNGGKIIASAEASKSFGRAGGHGWNGRPQGQVGIRAELPIGRK</sequence>
<gene>
    <name evidence="1" type="ORF">HPB49_010248</name>
</gene>
<evidence type="ECO:0000313" key="2">
    <source>
        <dbReference type="Proteomes" id="UP000821865"/>
    </source>
</evidence>
<evidence type="ECO:0000313" key="1">
    <source>
        <dbReference type="EMBL" id="KAH7979642.1"/>
    </source>
</evidence>
<accession>A0ACB8DYW9</accession>
<name>A0ACB8DYW9_DERSI</name>
<dbReference type="Proteomes" id="UP000821865">
    <property type="component" value="Chromosome 1"/>
</dbReference>
<reference evidence="1" key="1">
    <citation type="submission" date="2020-05" db="EMBL/GenBank/DDBJ databases">
        <title>Large-scale comparative analyses of tick genomes elucidate their genetic diversity and vector capacities.</title>
        <authorList>
            <person name="Jia N."/>
            <person name="Wang J."/>
            <person name="Shi W."/>
            <person name="Du L."/>
            <person name="Sun Y."/>
            <person name="Zhan W."/>
            <person name="Jiang J."/>
            <person name="Wang Q."/>
            <person name="Zhang B."/>
            <person name="Ji P."/>
            <person name="Sakyi L.B."/>
            <person name="Cui X."/>
            <person name="Yuan T."/>
            <person name="Jiang B."/>
            <person name="Yang W."/>
            <person name="Lam T.T.-Y."/>
            <person name="Chang Q."/>
            <person name="Ding S."/>
            <person name="Wang X."/>
            <person name="Zhu J."/>
            <person name="Ruan X."/>
            <person name="Zhao L."/>
            <person name="Wei J."/>
            <person name="Que T."/>
            <person name="Du C."/>
            <person name="Cheng J."/>
            <person name="Dai P."/>
            <person name="Han X."/>
            <person name="Huang E."/>
            <person name="Gao Y."/>
            <person name="Liu J."/>
            <person name="Shao H."/>
            <person name="Ye R."/>
            <person name="Li L."/>
            <person name="Wei W."/>
            <person name="Wang X."/>
            <person name="Wang C."/>
            <person name="Yang T."/>
            <person name="Huo Q."/>
            <person name="Li W."/>
            <person name="Guo W."/>
            <person name="Chen H."/>
            <person name="Zhou L."/>
            <person name="Ni X."/>
            <person name="Tian J."/>
            <person name="Zhou Y."/>
            <person name="Sheng Y."/>
            <person name="Liu T."/>
            <person name="Pan Y."/>
            <person name="Xia L."/>
            <person name="Li J."/>
            <person name="Zhao F."/>
            <person name="Cao W."/>
        </authorList>
    </citation>
    <scope>NUCLEOTIDE SEQUENCE</scope>
    <source>
        <strain evidence="1">Dsil-2018</strain>
    </source>
</reference>
<proteinExistence type="predicted"/>
<comment type="caution">
    <text evidence="1">The sequence shown here is derived from an EMBL/GenBank/DDBJ whole genome shotgun (WGS) entry which is preliminary data.</text>
</comment>
<dbReference type="EMBL" id="CM023470">
    <property type="protein sequence ID" value="KAH7979642.1"/>
    <property type="molecule type" value="Genomic_DNA"/>
</dbReference>
<organism evidence="1 2">
    <name type="scientific">Dermacentor silvarum</name>
    <name type="common">Tick</name>
    <dbReference type="NCBI Taxonomy" id="543639"/>
    <lineage>
        <taxon>Eukaryota</taxon>
        <taxon>Metazoa</taxon>
        <taxon>Ecdysozoa</taxon>
        <taxon>Arthropoda</taxon>
        <taxon>Chelicerata</taxon>
        <taxon>Arachnida</taxon>
        <taxon>Acari</taxon>
        <taxon>Parasitiformes</taxon>
        <taxon>Ixodida</taxon>
        <taxon>Ixodoidea</taxon>
        <taxon>Ixodidae</taxon>
        <taxon>Rhipicephalinae</taxon>
        <taxon>Dermacentor</taxon>
    </lineage>
</organism>